<evidence type="ECO:0000313" key="2">
    <source>
        <dbReference type="Proteomes" id="UP000483035"/>
    </source>
</evidence>
<reference evidence="1 2" key="1">
    <citation type="submission" date="2019-12" db="EMBL/GenBank/DDBJ databases">
        <title>Rhizobium genotypes associated with high levels of biological nitrogen fixation by grain legumes in a temperate-maritime cropping system.</title>
        <authorList>
            <person name="Maluk M."/>
            <person name="Francesc Ferrando Molina F."/>
            <person name="Lopez Del Egido L."/>
            <person name="Lafos M."/>
            <person name="Langarica-Fuentes A."/>
            <person name="Gebre Yohannes G."/>
            <person name="Young M.W."/>
            <person name="Martin P."/>
            <person name="Gantlett R."/>
            <person name="Kenicer G."/>
            <person name="Hawes C."/>
            <person name="Begg G.S."/>
            <person name="Quilliam R.S."/>
            <person name="Squire G.R."/>
            <person name="Poole P.S."/>
            <person name="Young P.W."/>
            <person name="Iannetta P.M."/>
            <person name="James E.K."/>
        </authorList>
    </citation>
    <scope>NUCLEOTIDE SEQUENCE [LARGE SCALE GENOMIC DNA]</scope>
    <source>
        <strain evidence="1 2">JHI1118</strain>
    </source>
</reference>
<accession>A0A6L9UAP0</accession>
<dbReference type="AlphaFoldDB" id="A0A6L9UAP0"/>
<name>A0A6L9UAP0_9HYPH</name>
<comment type="caution">
    <text evidence="1">The sequence shown here is derived from an EMBL/GenBank/DDBJ whole genome shotgun (WGS) entry which is preliminary data.</text>
</comment>
<evidence type="ECO:0000313" key="1">
    <source>
        <dbReference type="EMBL" id="NEI71187.1"/>
    </source>
</evidence>
<dbReference type="EMBL" id="WUEY01000006">
    <property type="protein sequence ID" value="NEI71187.1"/>
    <property type="molecule type" value="Genomic_DNA"/>
</dbReference>
<sequence length="58" mass="6456">MKGLPSGGPFLYDGLHHLYHAGNSGAEVRGFRKKVISRFIIPPYVDAYTSFPFLDEDA</sequence>
<proteinExistence type="predicted"/>
<gene>
    <name evidence="1" type="ORF">GR212_16530</name>
</gene>
<organism evidence="1 2">
    <name type="scientific">Rhizobium lusitanum</name>
    <dbReference type="NCBI Taxonomy" id="293958"/>
    <lineage>
        <taxon>Bacteria</taxon>
        <taxon>Pseudomonadati</taxon>
        <taxon>Pseudomonadota</taxon>
        <taxon>Alphaproteobacteria</taxon>
        <taxon>Hyphomicrobiales</taxon>
        <taxon>Rhizobiaceae</taxon>
        <taxon>Rhizobium/Agrobacterium group</taxon>
        <taxon>Rhizobium</taxon>
    </lineage>
</organism>
<dbReference type="Proteomes" id="UP000483035">
    <property type="component" value="Unassembled WGS sequence"/>
</dbReference>
<dbReference type="RefSeq" id="WP_163987656.1">
    <property type="nucleotide sequence ID" value="NZ_WUEY01000006.1"/>
</dbReference>
<protein>
    <submittedName>
        <fullName evidence="1">Uncharacterized protein</fullName>
    </submittedName>
</protein>